<evidence type="ECO:0000256" key="1">
    <source>
        <dbReference type="SAM" id="Phobius"/>
    </source>
</evidence>
<organism evidence="3">
    <name type="scientific">Brachypodium distachyon</name>
    <name type="common">Purple false brome</name>
    <name type="synonym">Trachynia distachya</name>
    <dbReference type="NCBI Taxonomy" id="15368"/>
    <lineage>
        <taxon>Eukaryota</taxon>
        <taxon>Viridiplantae</taxon>
        <taxon>Streptophyta</taxon>
        <taxon>Embryophyta</taxon>
        <taxon>Tracheophyta</taxon>
        <taxon>Spermatophyta</taxon>
        <taxon>Magnoliopsida</taxon>
        <taxon>Liliopsida</taxon>
        <taxon>Poales</taxon>
        <taxon>Poaceae</taxon>
        <taxon>BOP clade</taxon>
        <taxon>Pooideae</taxon>
        <taxon>Stipodae</taxon>
        <taxon>Brachypodieae</taxon>
        <taxon>Brachypodium</taxon>
    </lineage>
</organism>
<keyword evidence="5" id="KW-1185">Reference proteome</keyword>
<dbReference type="PROSITE" id="PS50181">
    <property type="entry name" value="FBOX"/>
    <property type="match status" value="1"/>
</dbReference>
<dbReference type="PANTHER" id="PTHR32133">
    <property type="entry name" value="OS07G0120400 PROTEIN"/>
    <property type="match status" value="1"/>
</dbReference>
<dbReference type="SUPFAM" id="SSF81383">
    <property type="entry name" value="F-box domain"/>
    <property type="match status" value="1"/>
</dbReference>
<dbReference type="EnsemblPlants" id="KQJ83576">
    <property type="protein sequence ID" value="KQJ83576"/>
    <property type="gene ID" value="BRADI_5g15602v3"/>
</dbReference>
<dbReference type="InterPro" id="IPR036047">
    <property type="entry name" value="F-box-like_dom_sf"/>
</dbReference>
<dbReference type="Proteomes" id="UP000008810">
    <property type="component" value="Chromosome 5"/>
</dbReference>
<evidence type="ECO:0000259" key="2">
    <source>
        <dbReference type="PROSITE" id="PS50181"/>
    </source>
</evidence>
<reference evidence="3" key="2">
    <citation type="submission" date="2017-06" db="EMBL/GenBank/DDBJ databases">
        <title>WGS assembly of Brachypodium distachyon.</title>
        <authorList>
            <consortium name="The International Brachypodium Initiative"/>
            <person name="Lucas S."/>
            <person name="Harmon-Smith M."/>
            <person name="Lail K."/>
            <person name="Tice H."/>
            <person name="Grimwood J."/>
            <person name="Bruce D."/>
            <person name="Barry K."/>
            <person name="Shu S."/>
            <person name="Lindquist E."/>
            <person name="Wang M."/>
            <person name="Pitluck S."/>
            <person name="Vogel J.P."/>
            <person name="Garvin D.F."/>
            <person name="Mockler T.C."/>
            <person name="Schmutz J."/>
            <person name="Rokhsar D."/>
            <person name="Bevan M.W."/>
        </authorList>
    </citation>
    <scope>NUCLEOTIDE SEQUENCE</scope>
    <source>
        <strain evidence="3">Bd21</strain>
    </source>
</reference>
<evidence type="ECO:0000313" key="4">
    <source>
        <dbReference type="EnsemblPlants" id="KQJ83576"/>
    </source>
</evidence>
<dbReference type="OrthoDB" id="700552at2759"/>
<name>A0A0Q3IBR4_BRADI</name>
<feature type="domain" description="F-box" evidence="2">
    <location>
        <begin position="34"/>
        <end position="86"/>
    </location>
</feature>
<dbReference type="Pfam" id="PF00646">
    <property type="entry name" value="F-box"/>
    <property type="match status" value="1"/>
</dbReference>
<accession>A0A0Q3IBR4</accession>
<dbReference type="AlphaFoldDB" id="A0A0Q3IBR4"/>
<gene>
    <name evidence="3" type="ORF">BRADI_5g15602v3</name>
</gene>
<dbReference type="Gene3D" id="1.20.1280.50">
    <property type="match status" value="1"/>
</dbReference>
<feature type="transmembrane region" description="Helical" evidence="1">
    <location>
        <begin position="263"/>
        <end position="280"/>
    </location>
</feature>
<proteinExistence type="predicted"/>
<dbReference type="InParanoid" id="A0A0Q3IBR4"/>
<dbReference type="InterPro" id="IPR001810">
    <property type="entry name" value="F-box_dom"/>
</dbReference>
<evidence type="ECO:0000313" key="3">
    <source>
        <dbReference type="EMBL" id="KQJ83576.1"/>
    </source>
</evidence>
<feature type="transmembrane region" description="Helical" evidence="1">
    <location>
        <begin position="223"/>
        <end position="242"/>
    </location>
</feature>
<keyword evidence="1" id="KW-0472">Membrane</keyword>
<dbReference type="EMBL" id="CM000884">
    <property type="protein sequence ID" value="KQJ83576.1"/>
    <property type="molecule type" value="Genomic_DNA"/>
</dbReference>
<reference evidence="3 4" key="1">
    <citation type="journal article" date="2010" name="Nature">
        <title>Genome sequencing and analysis of the model grass Brachypodium distachyon.</title>
        <authorList>
            <consortium name="International Brachypodium Initiative"/>
        </authorList>
    </citation>
    <scope>NUCLEOTIDE SEQUENCE [LARGE SCALE GENOMIC DNA]</scope>
    <source>
        <strain evidence="3 4">Bd21</strain>
    </source>
</reference>
<dbReference type="PANTHER" id="PTHR32133:SF408">
    <property type="entry name" value="OS07G0120400 PROTEIN"/>
    <property type="match status" value="1"/>
</dbReference>
<sequence>MKVLQTTTGDHLGSPGGGFAQVAPDLAASSPDLAPLSLYLPDELVHEILFRLPPDEPALLVRLSILSKSWDRLLSDPAFHHWYRKLHQKAPMLGFLYSEYSTEIVTSFIPASIPNYKLADFAVRDCRHGHVLGHAFLFDFVLMQLMHRLSIIEPPLAAAVFDQGTILMAPEDGVLRIAHLNTLSLYLWTMKAGPDGSVAWTQDRVIDLAALLPVGDPVSEIRLIGSMVGTDIIFASMALIIYSIDLKLLKSKKLREQQNRRDIFPFMSFYNPLGMFILVLDLQRLTRHAFATQFS</sequence>
<reference evidence="4" key="3">
    <citation type="submission" date="2018-08" db="UniProtKB">
        <authorList>
            <consortium name="EnsemblPlants"/>
        </authorList>
    </citation>
    <scope>IDENTIFICATION</scope>
    <source>
        <strain evidence="4">cv. Bd21</strain>
    </source>
</reference>
<protein>
    <recommendedName>
        <fullName evidence="2">F-box domain-containing protein</fullName>
    </recommendedName>
</protein>
<keyword evidence="1" id="KW-1133">Transmembrane helix</keyword>
<keyword evidence="1" id="KW-0812">Transmembrane</keyword>
<evidence type="ECO:0000313" key="5">
    <source>
        <dbReference type="Proteomes" id="UP000008810"/>
    </source>
</evidence>
<dbReference type="Gramene" id="KQJ83576">
    <property type="protein sequence ID" value="KQJ83576"/>
    <property type="gene ID" value="BRADI_5g15602v3"/>
</dbReference>